<feature type="chain" id="PRO_5005733210" description="Metalloendopeptidase" evidence="8">
    <location>
        <begin position="22"/>
        <end position="398"/>
    </location>
</feature>
<dbReference type="GO" id="GO:0004222">
    <property type="term" value="F:metalloendopeptidase activity"/>
    <property type="evidence" value="ECO:0007669"/>
    <property type="project" value="UniProtKB-UniRule"/>
</dbReference>
<evidence type="ECO:0000313" key="10">
    <source>
        <dbReference type="Proteomes" id="UP000038045"/>
    </source>
</evidence>
<feature type="signal peptide" evidence="8">
    <location>
        <begin position="1"/>
        <end position="21"/>
    </location>
</feature>
<dbReference type="SMART" id="SM00235">
    <property type="entry name" value="ZnMc"/>
    <property type="match status" value="1"/>
</dbReference>
<dbReference type="Pfam" id="PF01400">
    <property type="entry name" value="Astacin"/>
    <property type="match status" value="1"/>
</dbReference>
<dbReference type="PANTHER" id="PTHR10127:SF780">
    <property type="entry name" value="METALLOENDOPEPTIDASE"/>
    <property type="match status" value="1"/>
</dbReference>
<evidence type="ECO:0000256" key="1">
    <source>
        <dbReference type="ARBA" id="ARBA00022670"/>
    </source>
</evidence>
<keyword evidence="2 7" id="KW-0479">Metal-binding</keyword>
<dbReference type="SUPFAM" id="SSF55486">
    <property type="entry name" value="Metalloproteases ('zincins'), catalytic domain"/>
    <property type="match status" value="1"/>
</dbReference>
<reference evidence="11" key="1">
    <citation type="submission" date="2017-02" db="UniProtKB">
        <authorList>
            <consortium name="WormBaseParasite"/>
        </authorList>
    </citation>
    <scope>IDENTIFICATION</scope>
</reference>
<dbReference type="InterPro" id="IPR001506">
    <property type="entry name" value="Peptidase_M12A"/>
</dbReference>
<organism evidence="10 11">
    <name type="scientific">Parastrongyloides trichosuri</name>
    <name type="common">Possum-specific nematode worm</name>
    <dbReference type="NCBI Taxonomy" id="131310"/>
    <lineage>
        <taxon>Eukaryota</taxon>
        <taxon>Metazoa</taxon>
        <taxon>Ecdysozoa</taxon>
        <taxon>Nematoda</taxon>
        <taxon>Chromadorea</taxon>
        <taxon>Rhabditida</taxon>
        <taxon>Tylenchina</taxon>
        <taxon>Panagrolaimomorpha</taxon>
        <taxon>Strongyloidoidea</taxon>
        <taxon>Strongyloididae</taxon>
        <taxon>Parastrongyloides</taxon>
    </lineage>
</organism>
<keyword evidence="5 8" id="KW-0482">Metalloprotease</keyword>
<keyword evidence="10" id="KW-1185">Reference proteome</keyword>
<keyword evidence="8" id="KW-0732">Signal</keyword>
<dbReference type="GO" id="GO:0006508">
    <property type="term" value="P:proteolysis"/>
    <property type="evidence" value="ECO:0007669"/>
    <property type="project" value="UniProtKB-KW"/>
</dbReference>
<keyword evidence="6" id="KW-1015">Disulfide bond</keyword>
<evidence type="ECO:0000256" key="6">
    <source>
        <dbReference type="ARBA" id="ARBA00023157"/>
    </source>
</evidence>
<dbReference type="InterPro" id="IPR024079">
    <property type="entry name" value="MetalloPept_cat_dom_sf"/>
</dbReference>
<dbReference type="InterPro" id="IPR006026">
    <property type="entry name" value="Peptidase_Metallo"/>
</dbReference>
<evidence type="ECO:0000256" key="8">
    <source>
        <dbReference type="RuleBase" id="RU361183"/>
    </source>
</evidence>
<protein>
    <recommendedName>
        <fullName evidence="8">Metalloendopeptidase</fullName>
        <ecNumber evidence="8">3.4.24.-</ecNumber>
    </recommendedName>
</protein>
<dbReference type="PRINTS" id="PR00480">
    <property type="entry name" value="ASTACIN"/>
</dbReference>
<evidence type="ECO:0000259" key="9">
    <source>
        <dbReference type="PROSITE" id="PS51864"/>
    </source>
</evidence>
<evidence type="ECO:0000256" key="7">
    <source>
        <dbReference type="PROSITE-ProRule" id="PRU01211"/>
    </source>
</evidence>
<evidence type="ECO:0000313" key="11">
    <source>
        <dbReference type="WBParaSite" id="PTRK_0000174200.1"/>
    </source>
</evidence>
<dbReference type="InterPro" id="IPR000742">
    <property type="entry name" value="EGF"/>
</dbReference>
<feature type="binding site" evidence="7">
    <location>
        <position position="146"/>
    </location>
    <ligand>
        <name>Zn(2+)</name>
        <dbReference type="ChEBI" id="CHEBI:29105"/>
        <note>catalytic</note>
    </ligand>
</feature>
<feature type="domain" description="Peptidase M12A" evidence="9">
    <location>
        <begin position="51"/>
        <end position="245"/>
    </location>
</feature>
<comment type="cofactor">
    <cofactor evidence="7 8">
        <name>Zn(2+)</name>
        <dbReference type="ChEBI" id="CHEBI:29105"/>
    </cofactor>
    <text evidence="7 8">Binds 1 zinc ion per subunit.</text>
</comment>
<dbReference type="PROSITE" id="PS51864">
    <property type="entry name" value="ASTACIN"/>
    <property type="match status" value="1"/>
</dbReference>
<keyword evidence="1 8" id="KW-0645">Protease</keyword>
<evidence type="ECO:0000256" key="5">
    <source>
        <dbReference type="ARBA" id="ARBA00023049"/>
    </source>
</evidence>
<accession>A0A0N4Z424</accession>
<feature type="binding site" evidence="7">
    <location>
        <position position="142"/>
    </location>
    <ligand>
        <name>Zn(2+)</name>
        <dbReference type="ChEBI" id="CHEBI:29105"/>
        <note>catalytic</note>
    </ligand>
</feature>
<dbReference type="PROSITE" id="PS00022">
    <property type="entry name" value="EGF_1"/>
    <property type="match status" value="1"/>
</dbReference>
<evidence type="ECO:0000256" key="4">
    <source>
        <dbReference type="ARBA" id="ARBA00022833"/>
    </source>
</evidence>
<dbReference type="EC" id="3.4.24.-" evidence="8"/>
<sequence>MIYYSYFLFILLILLYQYSMFSPSTDYIYDEDNEEVTEDNYDDSSSERDKRAILTLQDFDWTFPIQYYINVGVNEANVEEAVAYIVNETCIRFQRVYTLQGATGLNFISTNGCSSFVGRVEITTTQDVAVGPDCSTVGWIMHMIGHALGMFHEETRPDRGKYVRILKNNILQNRLQAFDIVPLTEAETFNLKYDIGALLHSNDTTQTANGRKTIVPYNKNYHRTIGQDQRMSFNEIKLLNLYYCNNICPQAFTCDNRGYLNPNNCSVCKCPRNYSGYRCHLITRSSRGCPRRYIRSTRRTKTIVIRGRKSCYSQIKTRRGYKIRMVLKNSNLPRARVCPPNRGLEVKFFKDKTVTGNTFCGVRRNVIIRSLGYHVSFHYVGLNRNHFIRLQHKRVTGP</sequence>
<dbReference type="GO" id="GO:0008270">
    <property type="term" value="F:zinc ion binding"/>
    <property type="evidence" value="ECO:0007669"/>
    <property type="project" value="UniProtKB-UniRule"/>
</dbReference>
<dbReference type="Proteomes" id="UP000038045">
    <property type="component" value="Unplaced"/>
</dbReference>
<feature type="binding site" evidence="7">
    <location>
        <position position="152"/>
    </location>
    <ligand>
        <name>Zn(2+)</name>
        <dbReference type="ChEBI" id="CHEBI:29105"/>
        <note>catalytic</note>
    </ligand>
</feature>
<dbReference type="PANTHER" id="PTHR10127">
    <property type="entry name" value="DISCOIDIN, CUB, EGF, LAMININ , AND ZINC METALLOPROTEASE DOMAIN CONTAINING"/>
    <property type="match status" value="1"/>
</dbReference>
<dbReference type="WBParaSite" id="PTRK_0000174200.1">
    <property type="protein sequence ID" value="PTRK_0000174200.1"/>
    <property type="gene ID" value="PTRK_0000174200"/>
</dbReference>
<keyword evidence="4 7" id="KW-0862">Zinc</keyword>
<name>A0A0N4Z424_PARTI</name>
<keyword evidence="3 8" id="KW-0378">Hydrolase</keyword>
<comment type="caution">
    <text evidence="7">Lacks conserved residue(s) required for the propagation of feature annotation.</text>
</comment>
<dbReference type="AlphaFoldDB" id="A0A0N4Z424"/>
<evidence type="ECO:0000256" key="2">
    <source>
        <dbReference type="ARBA" id="ARBA00022723"/>
    </source>
</evidence>
<evidence type="ECO:0000256" key="3">
    <source>
        <dbReference type="ARBA" id="ARBA00022801"/>
    </source>
</evidence>
<proteinExistence type="predicted"/>
<dbReference type="Gene3D" id="3.40.390.10">
    <property type="entry name" value="Collagenase (Catalytic Domain)"/>
    <property type="match status" value="1"/>
</dbReference>